<dbReference type="SUPFAM" id="SSF81324">
    <property type="entry name" value="Voltage-gated potassium channels"/>
    <property type="match status" value="1"/>
</dbReference>
<dbReference type="Proteomes" id="UP001189429">
    <property type="component" value="Unassembled WGS sequence"/>
</dbReference>
<dbReference type="PANTHER" id="PTHR10037">
    <property type="entry name" value="VOLTAGE-GATED CATION CHANNEL CALCIUM AND SODIUM"/>
    <property type="match status" value="1"/>
</dbReference>
<feature type="compositionally biased region" description="Basic and acidic residues" evidence="5">
    <location>
        <begin position="147"/>
        <end position="157"/>
    </location>
</feature>
<sequence length="458" mass="50063">MQARTGVADLEEVSCLAALPARKPFADVPCTVPDEGDLVTLPTALGRDAAGEEGAALCAWLQEALLEERSAVARDLLSRHTAMLAELESRMRAASPRTVPKASPSQRAPPGEASEAPLRAQSRVQFEDAGPPGCVVNLRGAGEGDELVARRSGWEQSEKEEELSDHGHSSDGGDAAGTSETAKSMEGPRKERGNASSSAPSMARAANRLFKSTKSERSGNGSRRQQQLRRIVKSNAFEVFSATIIALTTTAAALEVQYHSFQIGSNLGYRWYRTSSEETWPGGGTLFEVLDYMCGVLFTVEVVLKGIALRSDFCHDSWNFLDLSVTVCWYVEVLGESYVPLDPTLLRMGRLVRLFRLLKLAKKIEGFDSLYLMTTAVRGSASSLGWSCLLLFLSSDHRRALCSFGVGQLVLGQRRLPRRRAQGGVRVLGIIFQGNLDHLRDHFSRLPRTLPDVDRARQ</sequence>
<reference evidence="7" key="1">
    <citation type="submission" date="2023-10" db="EMBL/GenBank/DDBJ databases">
        <authorList>
            <person name="Chen Y."/>
            <person name="Shah S."/>
            <person name="Dougan E. K."/>
            <person name="Thang M."/>
            <person name="Chan C."/>
        </authorList>
    </citation>
    <scope>NUCLEOTIDE SEQUENCE [LARGE SCALE GENOMIC DNA]</scope>
</reference>
<comment type="caution">
    <text evidence="7">The sequence shown here is derived from an EMBL/GenBank/DDBJ whole genome shotgun (WGS) entry which is preliminary data.</text>
</comment>
<keyword evidence="2" id="KW-0812">Transmembrane</keyword>
<evidence type="ECO:0000313" key="8">
    <source>
        <dbReference type="Proteomes" id="UP001189429"/>
    </source>
</evidence>
<dbReference type="EMBL" id="CAUYUJ010004003">
    <property type="protein sequence ID" value="CAK0807774.1"/>
    <property type="molecule type" value="Genomic_DNA"/>
</dbReference>
<dbReference type="InterPro" id="IPR043203">
    <property type="entry name" value="VGCC_Ca_Na"/>
</dbReference>
<evidence type="ECO:0000256" key="3">
    <source>
        <dbReference type="ARBA" id="ARBA00022989"/>
    </source>
</evidence>
<comment type="subcellular location">
    <subcellularLocation>
        <location evidence="1">Membrane</location>
        <topology evidence="1">Multi-pass membrane protein</topology>
    </subcellularLocation>
</comment>
<dbReference type="InterPro" id="IPR005821">
    <property type="entry name" value="Ion_trans_dom"/>
</dbReference>
<evidence type="ECO:0000256" key="2">
    <source>
        <dbReference type="ARBA" id="ARBA00022692"/>
    </source>
</evidence>
<dbReference type="InterPro" id="IPR027359">
    <property type="entry name" value="Volt_channel_dom_sf"/>
</dbReference>
<proteinExistence type="predicted"/>
<feature type="region of interest" description="Disordered" evidence="5">
    <location>
        <begin position="90"/>
        <end position="117"/>
    </location>
</feature>
<accession>A0ABN9QNQ4</accession>
<keyword evidence="3" id="KW-1133">Transmembrane helix</keyword>
<keyword evidence="4" id="KW-0472">Membrane</keyword>
<keyword evidence="8" id="KW-1185">Reference proteome</keyword>
<organism evidence="7 8">
    <name type="scientific">Prorocentrum cordatum</name>
    <dbReference type="NCBI Taxonomy" id="2364126"/>
    <lineage>
        <taxon>Eukaryota</taxon>
        <taxon>Sar</taxon>
        <taxon>Alveolata</taxon>
        <taxon>Dinophyceae</taxon>
        <taxon>Prorocentrales</taxon>
        <taxon>Prorocentraceae</taxon>
        <taxon>Prorocentrum</taxon>
    </lineage>
</organism>
<gene>
    <name evidence="7" type="ORF">PCOR1329_LOCUS13552</name>
</gene>
<evidence type="ECO:0000256" key="4">
    <source>
        <dbReference type="ARBA" id="ARBA00023136"/>
    </source>
</evidence>
<feature type="domain" description="Ion transport" evidence="6">
    <location>
        <begin position="235"/>
        <end position="393"/>
    </location>
</feature>
<protein>
    <recommendedName>
        <fullName evidence="6">Ion transport domain-containing protein</fullName>
    </recommendedName>
</protein>
<dbReference type="PANTHER" id="PTHR10037:SF62">
    <property type="entry name" value="SODIUM CHANNEL PROTEIN 60E"/>
    <property type="match status" value="1"/>
</dbReference>
<feature type="region of interest" description="Disordered" evidence="5">
    <location>
        <begin position="147"/>
        <end position="203"/>
    </location>
</feature>
<evidence type="ECO:0000256" key="1">
    <source>
        <dbReference type="ARBA" id="ARBA00004141"/>
    </source>
</evidence>
<evidence type="ECO:0000259" key="6">
    <source>
        <dbReference type="Pfam" id="PF00520"/>
    </source>
</evidence>
<dbReference type="Pfam" id="PF00520">
    <property type="entry name" value="Ion_trans"/>
    <property type="match status" value="1"/>
</dbReference>
<name>A0ABN9QNQ4_9DINO</name>
<evidence type="ECO:0000256" key="5">
    <source>
        <dbReference type="SAM" id="MobiDB-lite"/>
    </source>
</evidence>
<evidence type="ECO:0000313" key="7">
    <source>
        <dbReference type="EMBL" id="CAK0807774.1"/>
    </source>
</evidence>
<dbReference type="Gene3D" id="1.20.120.350">
    <property type="entry name" value="Voltage-gated potassium channels. Chain C"/>
    <property type="match status" value="1"/>
</dbReference>